<proteinExistence type="predicted"/>
<sequence length="244" mass="27750">MGEHTAFFYGQSFTYVTPLLLNEVQPDLICRYITGTLMAPPVLHRVIYGNTNPESWQKDLTTVRPALLQGYRRHKVKHADYPGILPHGPTNSHPSSVRGSFVTGLTDGDIWRLDIFEGSQYTRQKVRVKVLKGTALDEKADEERLEEQVEEEVEAETYVWTDARSDLEDDEWDFDEFKREKMWAWVGQAKADVEESAVEVDEGFGDVDRAVKEAEEEMKRDQKDPTGGRGVGGRITRELESAAV</sequence>
<organism evidence="1 2">
    <name type="scientific">Neophaeococcomyces mojaviensis</name>
    <dbReference type="NCBI Taxonomy" id="3383035"/>
    <lineage>
        <taxon>Eukaryota</taxon>
        <taxon>Fungi</taxon>
        <taxon>Dikarya</taxon>
        <taxon>Ascomycota</taxon>
        <taxon>Pezizomycotina</taxon>
        <taxon>Eurotiomycetes</taxon>
        <taxon>Chaetothyriomycetidae</taxon>
        <taxon>Chaetothyriales</taxon>
        <taxon>Chaetothyriales incertae sedis</taxon>
        <taxon>Neophaeococcomyces</taxon>
    </lineage>
</organism>
<keyword evidence="2" id="KW-1185">Reference proteome</keyword>
<name>A0ACC3AJG1_9EURO</name>
<accession>A0ACC3AJG1</accession>
<dbReference type="Proteomes" id="UP001172386">
    <property type="component" value="Unassembled WGS sequence"/>
</dbReference>
<protein>
    <submittedName>
        <fullName evidence="1">Uncharacterized protein</fullName>
    </submittedName>
</protein>
<evidence type="ECO:0000313" key="2">
    <source>
        <dbReference type="Proteomes" id="UP001172386"/>
    </source>
</evidence>
<reference evidence="1" key="1">
    <citation type="submission" date="2022-10" db="EMBL/GenBank/DDBJ databases">
        <title>Culturing micro-colonial fungi from biological soil crusts in the Mojave desert and describing Neophaeococcomyces mojavensis, and introducing the new genera and species Taxawa tesnikishii.</title>
        <authorList>
            <person name="Kurbessoian T."/>
            <person name="Stajich J.E."/>
        </authorList>
    </citation>
    <scope>NUCLEOTIDE SEQUENCE</scope>
    <source>
        <strain evidence="1">JES_112</strain>
    </source>
</reference>
<gene>
    <name evidence="1" type="ORF">H2198_000607</name>
</gene>
<evidence type="ECO:0000313" key="1">
    <source>
        <dbReference type="EMBL" id="KAJ9663847.1"/>
    </source>
</evidence>
<dbReference type="EMBL" id="JAPDRQ010000006">
    <property type="protein sequence ID" value="KAJ9663847.1"/>
    <property type="molecule type" value="Genomic_DNA"/>
</dbReference>
<comment type="caution">
    <text evidence="1">The sequence shown here is derived from an EMBL/GenBank/DDBJ whole genome shotgun (WGS) entry which is preliminary data.</text>
</comment>